<name>A0ACB5ULL9_9FIRM</name>
<proteinExistence type="predicted"/>
<protein>
    <submittedName>
        <fullName evidence="1">Uncharacterized protein</fullName>
    </submittedName>
</protein>
<gene>
    <name evidence="1" type="ORF">AN2V17_26820</name>
</gene>
<dbReference type="EMBL" id="BTPU01000039">
    <property type="protein sequence ID" value="GMQ63449.1"/>
    <property type="molecule type" value="Genomic_DNA"/>
</dbReference>
<organism evidence="1 2">
    <name type="scientific">Vallitalea maricola</name>
    <dbReference type="NCBI Taxonomy" id="3074433"/>
    <lineage>
        <taxon>Bacteria</taxon>
        <taxon>Bacillati</taxon>
        <taxon>Bacillota</taxon>
        <taxon>Clostridia</taxon>
        <taxon>Lachnospirales</taxon>
        <taxon>Vallitaleaceae</taxon>
        <taxon>Vallitalea</taxon>
    </lineage>
</organism>
<reference evidence="1" key="1">
    <citation type="submission" date="2023-09" db="EMBL/GenBank/DDBJ databases">
        <title>Vallitalea sediminicola and Vallitalea maricola sp. nov., anaerobic bacteria isolated from marine sediment.</title>
        <authorList>
            <person name="Hirano S."/>
            <person name="Maeda A."/>
            <person name="Terahara T."/>
            <person name="Mori K."/>
            <person name="Hamada M."/>
            <person name="Matsumoto R."/>
            <person name="Kobayashi T."/>
        </authorList>
    </citation>
    <scope>NUCLEOTIDE SEQUENCE</scope>
    <source>
        <strain evidence="1">AN17-2</strain>
    </source>
</reference>
<comment type="caution">
    <text evidence="1">The sequence shown here is derived from an EMBL/GenBank/DDBJ whole genome shotgun (WGS) entry which is preliminary data.</text>
</comment>
<keyword evidence="2" id="KW-1185">Reference proteome</keyword>
<accession>A0ACB5ULL9</accession>
<dbReference type="Proteomes" id="UP001374599">
    <property type="component" value="Unassembled WGS sequence"/>
</dbReference>
<sequence>MLHFSKYKNLILIIIFILFDQIIKILINTYWIDNYYDISNKIAIKPMLNKDYSYVNSTFGIDMSLQTHIILISLVLLVLIIIYKYILANNTNLRLLVLGLNLLIAGCICSLFDKFLWSGSLDYICVKGLLVLDLKDIYLIIAEIILIIWIIIKRELVFRLNISDIIRFVGDEWANYRMKSVIKHRKVKSNGK</sequence>
<evidence type="ECO:0000313" key="2">
    <source>
        <dbReference type="Proteomes" id="UP001374599"/>
    </source>
</evidence>
<evidence type="ECO:0000313" key="1">
    <source>
        <dbReference type="EMBL" id="GMQ63449.1"/>
    </source>
</evidence>